<dbReference type="RefSeq" id="WP_137333205.1">
    <property type="nucleotide sequence ID" value="NZ_CP040077.1"/>
</dbReference>
<sequence>MSNTDFATLELSAHEGVAHIRFTRPDLVNRFDDLAHEEFATALEIVTADENARALVISAEGRVFSAGGDFDEIIEARASAAMRQRMARNAKRVFGSLVNLHVPVVAAVQGAAAGMGATIVTLCDIVVAYRHAKIADPHVAVGIVAGDGGIIGWSQAIGVTRAKRFLLTGDAVTAEQGFAMGLVTDLADSAEDALPIAQGIAKRIAALPCAGVQGTKRAFARLTQQAALAAFDLGLAYEMESMTRLEVAEAIAKLRK</sequence>
<dbReference type="SUPFAM" id="SSF52096">
    <property type="entry name" value="ClpP/crotonase"/>
    <property type="match status" value="1"/>
</dbReference>
<reference evidence="2 3" key="1">
    <citation type="submission" date="2019-05" db="EMBL/GenBank/DDBJ databases">
        <title>Burkholderia sp. DHOD12, isolated from subtropical forest soil.</title>
        <authorList>
            <person name="Gao Z.-H."/>
            <person name="Qiu L.-H."/>
        </authorList>
    </citation>
    <scope>NUCLEOTIDE SEQUENCE [LARGE SCALE GENOMIC DNA]</scope>
    <source>
        <strain evidence="2 3">DHOD12</strain>
    </source>
</reference>
<dbReference type="Gene3D" id="3.90.226.10">
    <property type="entry name" value="2-enoyl-CoA Hydratase, Chain A, domain 1"/>
    <property type="match status" value="1"/>
</dbReference>
<dbReference type="CDD" id="cd06558">
    <property type="entry name" value="crotonase-like"/>
    <property type="match status" value="1"/>
</dbReference>
<dbReference type="InterPro" id="IPR014748">
    <property type="entry name" value="Enoyl-CoA_hydra_C"/>
</dbReference>
<gene>
    <name evidence="2" type="ORF">FAZ95_15145</name>
</gene>
<name>A0A4P8IQW4_9BURK</name>
<dbReference type="InterPro" id="IPR001753">
    <property type="entry name" value="Enoyl-CoA_hydra/iso"/>
</dbReference>
<comment type="similarity">
    <text evidence="1">Belongs to the enoyl-CoA hydratase/isomerase family.</text>
</comment>
<dbReference type="PANTHER" id="PTHR43459:SF1">
    <property type="entry name" value="EG:BACN32G11.4 PROTEIN"/>
    <property type="match status" value="1"/>
</dbReference>
<accession>A0A4P8IQW4</accession>
<dbReference type="OrthoDB" id="9807606at2"/>
<proteinExistence type="inferred from homology"/>
<evidence type="ECO:0000313" key="3">
    <source>
        <dbReference type="Proteomes" id="UP000298656"/>
    </source>
</evidence>
<dbReference type="PANTHER" id="PTHR43459">
    <property type="entry name" value="ENOYL-COA HYDRATASE"/>
    <property type="match status" value="1"/>
</dbReference>
<dbReference type="KEGG" id="tvl:FAZ95_15145"/>
<keyword evidence="3" id="KW-1185">Reference proteome</keyword>
<dbReference type="EMBL" id="CP040077">
    <property type="protein sequence ID" value="QCP50387.1"/>
    <property type="molecule type" value="Genomic_DNA"/>
</dbReference>
<evidence type="ECO:0000256" key="1">
    <source>
        <dbReference type="ARBA" id="ARBA00005254"/>
    </source>
</evidence>
<protein>
    <submittedName>
        <fullName evidence="2">Enoyl-CoA hydratase/isomerase family protein</fullName>
    </submittedName>
</protein>
<dbReference type="AlphaFoldDB" id="A0A4P8IQW4"/>
<dbReference type="GO" id="GO:0016853">
    <property type="term" value="F:isomerase activity"/>
    <property type="evidence" value="ECO:0007669"/>
    <property type="project" value="UniProtKB-KW"/>
</dbReference>
<dbReference type="Proteomes" id="UP000298656">
    <property type="component" value="Chromosome 1"/>
</dbReference>
<dbReference type="InterPro" id="IPR029045">
    <property type="entry name" value="ClpP/crotonase-like_dom_sf"/>
</dbReference>
<evidence type="ECO:0000313" key="2">
    <source>
        <dbReference type="EMBL" id="QCP50387.1"/>
    </source>
</evidence>
<organism evidence="2 3">
    <name type="scientific">Trinickia violacea</name>
    <dbReference type="NCBI Taxonomy" id="2571746"/>
    <lineage>
        <taxon>Bacteria</taxon>
        <taxon>Pseudomonadati</taxon>
        <taxon>Pseudomonadota</taxon>
        <taxon>Betaproteobacteria</taxon>
        <taxon>Burkholderiales</taxon>
        <taxon>Burkholderiaceae</taxon>
        <taxon>Trinickia</taxon>
    </lineage>
</organism>
<dbReference type="Pfam" id="PF00378">
    <property type="entry name" value="ECH_1"/>
    <property type="match status" value="1"/>
</dbReference>
<keyword evidence="2" id="KW-0413">Isomerase</keyword>
<dbReference type="Gene3D" id="1.10.12.10">
    <property type="entry name" value="Lyase 2-enoyl-coa Hydratase, Chain A, domain 2"/>
    <property type="match status" value="1"/>
</dbReference>